<sequence>MATEIKHLQNYIVIQEIRFGFTFEVEWKVQPEVMDAQVLKFILQPVIENAKRGGKEEFSSGGSGLHNVYHRLQTYYRGEASMTIRSKRLKGTVVQLIVPLAMP</sequence>
<dbReference type="InterPro" id="IPR050640">
    <property type="entry name" value="Bact_2-comp_sensor_kinase"/>
</dbReference>
<organism evidence="1 2">
    <name type="scientific">Paenibacillus taihuensis</name>
    <dbReference type="NCBI Taxonomy" id="1156355"/>
    <lineage>
        <taxon>Bacteria</taxon>
        <taxon>Bacillati</taxon>
        <taxon>Bacillota</taxon>
        <taxon>Bacilli</taxon>
        <taxon>Bacillales</taxon>
        <taxon>Paenibacillaceae</taxon>
        <taxon>Paenibacillus</taxon>
    </lineage>
</organism>
<gene>
    <name evidence="1" type="ORF">A8990_1408</name>
</gene>
<name>A0A3D9R1X2_9BACL</name>
<dbReference type="PANTHER" id="PTHR34220:SF7">
    <property type="entry name" value="SENSOR HISTIDINE KINASE YPDA"/>
    <property type="match status" value="1"/>
</dbReference>
<dbReference type="PANTHER" id="PTHR34220">
    <property type="entry name" value="SENSOR HISTIDINE KINASE YPDA"/>
    <property type="match status" value="1"/>
</dbReference>
<proteinExistence type="predicted"/>
<dbReference type="EMBL" id="QTTN01000040">
    <property type="protein sequence ID" value="REE67959.1"/>
    <property type="molecule type" value="Genomic_DNA"/>
</dbReference>
<dbReference type="RefSeq" id="WP_116191748.1">
    <property type="nucleotide sequence ID" value="NZ_QTTN01000040.1"/>
</dbReference>
<dbReference type="AlphaFoldDB" id="A0A3D9R1X2"/>
<evidence type="ECO:0000313" key="2">
    <source>
        <dbReference type="Proteomes" id="UP000256304"/>
    </source>
</evidence>
<evidence type="ECO:0000313" key="1">
    <source>
        <dbReference type="EMBL" id="REE67959.1"/>
    </source>
</evidence>
<comment type="caution">
    <text evidence="1">The sequence shown here is derived from an EMBL/GenBank/DDBJ whole genome shotgun (WGS) entry which is preliminary data.</text>
</comment>
<protein>
    <submittedName>
        <fullName evidence="1">Uncharacterized protein</fullName>
    </submittedName>
</protein>
<reference evidence="1 2" key="1">
    <citation type="submission" date="2018-08" db="EMBL/GenBank/DDBJ databases">
        <title>Genomic Encyclopedia of Type Strains, Phase III (KMG-III): the genomes of soil and plant-associated and newly described type strains.</title>
        <authorList>
            <person name="Whitman W."/>
        </authorList>
    </citation>
    <scope>NUCLEOTIDE SEQUENCE [LARGE SCALE GENOMIC DNA]</scope>
    <source>
        <strain evidence="1 2">CGMCC 1.10966</strain>
    </source>
</reference>
<dbReference type="OrthoDB" id="1729609at2"/>
<keyword evidence="2" id="KW-1185">Reference proteome</keyword>
<dbReference type="Proteomes" id="UP000256304">
    <property type="component" value="Unassembled WGS sequence"/>
</dbReference>
<accession>A0A3D9R1X2</accession>